<accession>A0A067LGN7</accession>
<dbReference type="AlphaFoldDB" id="A0A067LGN7"/>
<keyword evidence="2" id="KW-1185">Reference proteome</keyword>
<evidence type="ECO:0000313" key="2">
    <source>
        <dbReference type="Proteomes" id="UP000027138"/>
    </source>
</evidence>
<dbReference type="EMBL" id="KK914272">
    <property type="protein sequence ID" value="KDP43334.1"/>
    <property type="molecule type" value="Genomic_DNA"/>
</dbReference>
<gene>
    <name evidence="1" type="ORF">JCGZ_26592</name>
</gene>
<protein>
    <submittedName>
        <fullName evidence="1">Uncharacterized protein</fullName>
    </submittedName>
</protein>
<evidence type="ECO:0000313" key="1">
    <source>
        <dbReference type="EMBL" id="KDP43334.1"/>
    </source>
</evidence>
<reference evidence="1 2" key="1">
    <citation type="journal article" date="2014" name="PLoS ONE">
        <title>Global Analysis of Gene Expression Profiles in Physic Nut (Jatropha curcas L.) Seedlings Exposed to Salt Stress.</title>
        <authorList>
            <person name="Zhang L."/>
            <person name="Zhang C."/>
            <person name="Wu P."/>
            <person name="Chen Y."/>
            <person name="Li M."/>
            <person name="Jiang H."/>
            <person name="Wu G."/>
        </authorList>
    </citation>
    <scope>NUCLEOTIDE SEQUENCE [LARGE SCALE GENOMIC DNA]</scope>
    <source>
        <strain evidence="2">cv. GZQX0401</strain>
        <tissue evidence="1">Young leaves</tissue>
    </source>
</reference>
<organism evidence="1 2">
    <name type="scientific">Jatropha curcas</name>
    <name type="common">Barbados nut</name>
    <dbReference type="NCBI Taxonomy" id="180498"/>
    <lineage>
        <taxon>Eukaryota</taxon>
        <taxon>Viridiplantae</taxon>
        <taxon>Streptophyta</taxon>
        <taxon>Embryophyta</taxon>
        <taxon>Tracheophyta</taxon>
        <taxon>Spermatophyta</taxon>
        <taxon>Magnoliopsida</taxon>
        <taxon>eudicotyledons</taxon>
        <taxon>Gunneridae</taxon>
        <taxon>Pentapetalae</taxon>
        <taxon>rosids</taxon>
        <taxon>fabids</taxon>
        <taxon>Malpighiales</taxon>
        <taxon>Euphorbiaceae</taxon>
        <taxon>Crotonoideae</taxon>
        <taxon>Jatropheae</taxon>
        <taxon>Jatropha</taxon>
    </lineage>
</organism>
<proteinExistence type="predicted"/>
<dbReference type="Proteomes" id="UP000027138">
    <property type="component" value="Unassembled WGS sequence"/>
</dbReference>
<sequence length="149" mass="16546">MTSPGHSSDEDFLESLGISLDTDLTADANTHASMTGIYAQIQAGRADGYLGGQIHFVAAVCFALLVQQERPSTQTECVKLSARGYIYREKTAWRAATSGGKRRRGRRACGSLVQKLFSGVSYLRIIFRDQFCDPRNFPDVSRIILAYFR</sequence>
<name>A0A067LGN7_JATCU</name>